<evidence type="ECO:0000313" key="1">
    <source>
        <dbReference type="EMBL" id="PKA51104.1"/>
    </source>
</evidence>
<keyword evidence="2" id="KW-1185">Reference proteome</keyword>
<gene>
    <name evidence="1" type="ORF">AXF42_Ash010544</name>
</gene>
<dbReference type="EMBL" id="KZ452014">
    <property type="protein sequence ID" value="PKA51104.1"/>
    <property type="molecule type" value="Genomic_DNA"/>
</dbReference>
<accession>A0A2I0A6E5</accession>
<name>A0A2I0A6E5_9ASPA</name>
<organism evidence="1 2">
    <name type="scientific">Apostasia shenzhenica</name>
    <dbReference type="NCBI Taxonomy" id="1088818"/>
    <lineage>
        <taxon>Eukaryota</taxon>
        <taxon>Viridiplantae</taxon>
        <taxon>Streptophyta</taxon>
        <taxon>Embryophyta</taxon>
        <taxon>Tracheophyta</taxon>
        <taxon>Spermatophyta</taxon>
        <taxon>Magnoliopsida</taxon>
        <taxon>Liliopsida</taxon>
        <taxon>Asparagales</taxon>
        <taxon>Orchidaceae</taxon>
        <taxon>Apostasioideae</taxon>
        <taxon>Apostasia</taxon>
    </lineage>
</organism>
<reference evidence="1 2" key="1">
    <citation type="journal article" date="2017" name="Nature">
        <title>The Apostasia genome and the evolution of orchids.</title>
        <authorList>
            <person name="Zhang G.Q."/>
            <person name="Liu K.W."/>
            <person name="Li Z."/>
            <person name="Lohaus R."/>
            <person name="Hsiao Y.Y."/>
            <person name="Niu S.C."/>
            <person name="Wang J.Y."/>
            <person name="Lin Y.C."/>
            <person name="Xu Q."/>
            <person name="Chen L.J."/>
            <person name="Yoshida K."/>
            <person name="Fujiwara S."/>
            <person name="Wang Z.W."/>
            <person name="Zhang Y.Q."/>
            <person name="Mitsuda N."/>
            <person name="Wang M."/>
            <person name="Liu G.H."/>
            <person name="Pecoraro L."/>
            <person name="Huang H.X."/>
            <person name="Xiao X.J."/>
            <person name="Lin M."/>
            <person name="Wu X.Y."/>
            <person name="Wu W.L."/>
            <person name="Chen Y.Y."/>
            <person name="Chang S.B."/>
            <person name="Sakamoto S."/>
            <person name="Ohme-Takagi M."/>
            <person name="Yagi M."/>
            <person name="Zeng S.J."/>
            <person name="Shen C.Y."/>
            <person name="Yeh C.M."/>
            <person name="Luo Y.B."/>
            <person name="Tsai W.C."/>
            <person name="Van de Peer Y."/>
            <person name="Liu Z.J."/>
        </authorList>
    </citation>
    <scope>NUCLEOTIDE SEQUENCE [LARGE SCALE GENOMIC DNA]</scope>
    <source>
        <strain evidence="2">cv. Shenzhen</strain>
        <tissue evidence="1">Stem</tissue>
    </source>
</reference>
<proteinExistence type="predicted"/>
<sequence>MFRKARQLQVAYDTMLRCLVYAGMLSEMDVHCPGVLPFADLGGCRGCCADSSATASVQLPLFPFFVPSESLPKRERMIKSRPMMGTLSKLFKESHSHRQSLMAEHEMLNATHAFCLNPMIKIHVAKEWID</sequence>
<dbReference type="AlphaFoldDB" id="A0A2I0A6E5"/>
<dbReference type="Proteomes" id="UP000236161">
    <property type="component" value="Unassembled WGS sequence"/>
</dbReference>
<evidence type="ECO:0000313" key="2">
    <source>
        <dbReference type="Proteomes" id="UP000236161"/>
    </source>
</evidence>
<protein>
    <submittedName>
        <fullName evidence="1">Uncharacterized protein</fullName>
    </submittedName>
</protein>